<sequence>CRAFYCRVIPHSKLFLEHAFVLMPLSNEEDDEVGGESEVMREYPPPPAIIPISDGDKEEGDDPFPALREDVLGTRNSYRTLGLGRYWGLGRV</sequence>
<reference evidence="2 3" key="1">
    <citation type="submission" date="2024-02" db="EMBL/GenBank/DDBJ databases">
        <authorList>
            <person name="Vignale AGUSTIN F."/>
            <person name="Sosa J E."/>
            <person name="Modenutti C."/>
        </authorList>
    </citation>
    <scope>NUCLEOTIDE SEQUENCE [LARGE SCALE GENOMIC DNA]</scope>
</reference>
<dbReference type="AlphaFoldDB" id="A0ABC8UY44"/>
<feature type="region of interest" description="Disordered" evidence="1">
    <location>
        <begin position="31"/>
        <end position="62"/>
    </location>
</feature>
<evidence type="ECO:0000313" key="2">
    <source>
        <dbReference type="EMBL" id="CAK9185587.1"/>
    </source>
</evidence>
<gene>
    <name evidence="2" type="ORF">ILEXP_LOCUS56006</name>
</gene>
<dbReference type="EMBL" id="CAUOFW020009390">
    <property type="protein sequence ID" value="CAK9185587.1"/>
    <property type="molecule type" value="Genomic_DNA"/>
</dbReference>
<accession>A0ABC8UY44</accession>
<keyword evidence="3" id="KW-1185">Reference proteome</keyword>
<organism evidence="2 3">
    <name type="scientific">Ilex paraguariensis</name>
    <name type="common">yerba mate</name>
    <dbReference type="NCBI Taxonomy" id="185542"/>
    <lineage>
        <taxon>Eukaryota</taxon>
        <taxon>Viridiplantae</taxon>
        <taxon>Streptophyta</taxon>
        <taxon>Embryophyta</taxon>
        <taxon>Tracheophyta</taxon>
        <taxon>Spermatophyta</taxon>
        <taxon>Magnoliopsida</taxon>
        <taxon>eudicotyledons</taxon>
        <taxon>Gunneridae</taxon>
        <taxon>Pentapetalae</taxon>
        <taxon>asterids</taxon>
        <taxon>campanulids</taxon>
        <taxon>Aquifoliales</taxon>
        <taxon>Aquifoliaceae</taxon>
        <taxon>Ilex</taxon>
    </lineage>
</organism>
<evidence type="ECO:0000313" key="3">
    <source>
        <dbReference type="Proteomes" id="UP001642360"/>
    </source>
</evidence>
<proteinExistence type="predicted"/>
<dbReference type="Proteomes" id="UP001642360">
    <property type="component" value="Unassembled WGS sequence"/>
</dbReference>
<evidence type="ECO:0000256" key="1">
    <source>
        <dbReference type="SAM" id="MobiDB-lite"/>
    </source>
</evidence>
<name>A0ABC8UY44_9AQUA</name>
<protein>
    <submittedName>
        <fullName evidence="2">Uncharacterized protein</fullName>
    </submittedName>
</protein>
<feature type="non-terminal residue" evidence="2">
    <location>
        <position position="1"/>
    </location>
</feature>
<comment type="caution">
    <text evidence="2">The sequence shown here is derived from an EMBL/GenBank/DDBJ whole genome shotgun (WGS) entry which is preliminary data.</text>
</comment>